<reference evidence="4" key="3">
    <citation type="submission" date="2015-06" db="UniProtKB">
        <authorList>
            <consortium name="EnsemblProtists"/>
        </authorList>
    </citation>
    <scope>IDENTIFICATION</scope>
</reference>
<protein>
    <recommendedName>
        <fullName evidence="2">Helicase-associated domain-containing protein</fullName>
    </recommendedName>
</protein>
<sequence length="1238" mass="141324">MVVGRQSPGLELFIQISFFSVLQLQTTDSSIARQLSVPFQHATLRVRGGCGALTDSIFVASDGQFFRRLNTTAAGSEQMEDDSLPAVKIMGRTAKPSNVSRLMREIAFHQGYHFDCPESKGYKFEGWIDLMTAYQHLNGTDEWEEMKKLADPSEVAALDRRLQRRKLQSALKSEGDFSHELAKRSFLETEVPQLKNALTSRLLRRNQSYFSIHSNPNNLRGGSDLDDILMDDAKWLEDMKSTRPDLFSAPAAAPAQAPSAQSGQAGEEEVENPEKKRKLSEVRQSKSEKARALKQEAKMRQKLQQEAEQQRLLELQSKVQPPTIVIASENAKAGEERESEQEQVPKSLADGFNLDLGNEDENFENLARQWGTQSDVKEPEGAGELKGDQQSEELSEWSEEEGEGPDGTRMADGKKEAKKMVAKDKGKTTADKSGGDSDTSRDHLWIEDLNASARAANLTLFDYCKFVKSKPNDHSLELWSLARRYINRELKQFKRFHVMAFDDMMMESIELARNNSYHNAYQLQFMRMFERRKILREEGLLLNEDAADNSSREVLRAGWEARDKALLQLQKQSPSGFIREEVSARFNQTVLIENGVVDESLLLSHSDDFSSFDNLPDDDDDESVDERTQKRDKEWEARYLELQAFHRQHGHSNVPKRHVENPPLGTWVMTQRSKIRKGLLAAEKKLLLEELNFEWELKKNKNTKVGKAKTTRVSAAPGAAARRSAKKSAAVKQVEMDLSAFLVKHKLLDDVGQRVLEANVSLAQLAAMEKEELVEKFSLNMGQRKDLEQALEDEGRLRVRGGAEENGNEDEEMKELIVAEEKRSGPELQSRAEDRKEEGMEDEEEENLWKGQEWREKIGEDEEENEQWRGGEEEVQGSNLHARETPVGIDLNIPVIHEDGTALSVIEILQAMGKLRNNETEHYKALEIQEGIQSHRLALQDSLVRSADIMKAQQLREATKMFYVKKYFSENAIGSEEVERDVNNMVECPGIIGEREEWKQHRGNETFTPGQISMHQWYKWFKENKNLSLAGVDYENLVVDQLPQVPKKIYAESVIGRLEEKKHVEDRFMVRHMQRWRGRAVKFVSDLPSVEGLIESMWKEGWDVEKLFGEQANVILRSKYPYYPLRGTGIGIEWMRQGAELIVTRVAGDSPCRGKVETGDTICFVDGELVTTERMCEKLIRGEPGSEISLVVLPKATKRRLEYSDIELTDLVEVKVPRMEFHPDMLREHKTVTPDYIF</sequence>
<feature type="compositionally biased region" description="Basic and acidic residues" evidence="1">
    <location>
        <begin position="375"/>
        <end position="389"/>
    </location>
</feature>
<dbReference type="PANTHER" id="PTHR33418:SF1">
    <property type="entry name" value="HELICASE-ASSOCIATED DOMAIN-CONTAINING PROTEIN"/>
    <property type="match status" value="1"/>
</dbReference>
<dbReference type="PANTHER" id="PTHR33418">
    <property type="entry name" value="HELICASE-ASSOCIATED"/>
    <property type="match status" value="1"/>
</dbReference>
<keyword evidence="5" id="KW-1185">Reference proteome</keyword>
<name>L1IH13_GUITC</name>
<dbReference type="InterPro" id="IPR036034">
    <property type="entry name" value="PDZ_sf"/>
</dbReference>
<dbReference type="SUPFAM" id="SSF50156">
    <property type="entry name" value="PDZ domain-like"/>
    <property type="match status" value="1"/>
</dbReference>
<dbReference type="EMBL" id="JH993092">
    <property type="protein sequence ID" value="EKX35357.1"/>
    <property type="molecule type" value="Genomic_DNA"/>
</dbReference>
<feature type="compositionally biased region" description="Low complexity" evidence="1">
    <location>
        <begin position="248"/>
        <end position="265"/>
    </location>
</feature>
<reference evidence="5" key="2">
    <citation type="submission" date="2012-11" db="EMBL/GenBank/DDBJ databases">
        <authorList>
            <person name="Kuo A."/>
            <person name="Curtis B.A."/>
            <person name="Tanifuji G."/>
            <person name="Burki F."/>
            <person name="Gruber A."/>
            <person name="Irimia M."/>
            <person name="Maruyama S."/>
            <person name="Arias M.C."/>
            <person name="Ball S.G."/>
            <person name="Gile G.H."/>
            <person name="Hirakawa Y."/>
            <person name="Hopkins J.F."/>
            <person name="Rensing S.A."/>
            <person name="Schmutz J."/>
            <person name="Symeonidi A."/>
            <person name="Elias M."/>
            <person name="Eveleigh R.J."/>
            <person name="Herman E.K."/>
            <person name="Klute M.J."/>
            <person name="Nakayama T."/>
            <person name="Obornik M."/>
            <person name="Reyes-Prieto A."/>
            <person name="Armbrust E.V."/>
            <person name="Aves S.J."/>
            <person name="Beiko R.G."/>
            <person name="Coutinho P."/>
            <person name="Dacks J.B."/>
            <person name="Durnford D.G."/>
            <person name="Fast N.M."/>
            <person name="Green B.R."/>
            <person name="Grisdale C."/>
            <person name="Hempe F."/>
            <person name="Henrissat B."/>
            <person name="Hoppner M.P."/>
            <person name="Ishida K.-I."/>
            <person name="Kim E."/>
            <person name="Koreny L."/>
            <person name="Kroth P.G."/>
            <person name="Liu Y."/>
            <person name="Malik S.-B."/>
            <person name="Maier U.G."/>
            <person name="McRose D."/>
            <person name="Mock T."/>
            <person name="Neilson J.A."/>
            <person name="Onodera N.T."/>
            <person name="Poole A.M."/>
            <person name="Pritham E.J."/>
            <person name="Richards T.A."/>
            <person name="Rocap G."/>
            <person name="Roy S.W."/>
            <person name="Sarai C."/>
            <person name="Schaack S."/>
            <person name="Shirato S."/>
            <person name="Slamovits C.H."/>
            <person name="Spencer D.F."/>
            <person name="Suzuki S."/>
            <person name="Worden A.Z."/>
            <person name="Zauner S."/>
            <person name="Barry K."/>
            <person name="Bell C."/>
            <person name="Bharti A.K."/>
            <person name="Crow J.A."/>
            <person name="Grimwood J."/>
            <person name="Kramer R."/>
            <person name="Lindquist E."/>
            <person name="Lucas S."/>
            <person name="Salamov A."/>
            <person name="McFadden G.I."/>
            <person name="Lane C.E."/>
            <person name="Keeling P.J."/>
            <person name="Gray M.W."/>
            <person name="Grigoriev I.V."/>
            <person name="Archibald J.M."/>
        </authorList>
    </citation>
    <scope>NUCLEOTIDE SEQUENCE</scope>
    <source>
        <strain evidence="5">CCMP2712</strain>
    </source>
</reference>
<dbReference type="Pfam" id="PF03457">
    <property type="entry name" value="HA"/>
    <property type="match status" value="1"/>
</dbReference>
<evidence type="ECO:0000313" key="4">
    <source>
        <dbReference type="EnsemblProtists" id="EKX35357"/>
    </source>
</evidence>
<reference evidence="3 5" key="1">
    <citation type="journal article" date="2012" name="Nature">
        <title>Algal genomes reveal evolutionary mosaicism and the fate of nucleomorphs.</title>
        <authorList>
            <consortium name="DOE Joint Genome Institute"/>
            <person name="Curtis B.A."/>
            <person name="Tanifuji G."/>
            <person name="Burki F."/>
            <person name="Gruber A."/>
            <person name="Irimia M."/>
            <person name="Maruyama S."/>
            <person name="Arias M.C."/>
            <person name="Ball S.G."/>
            <person name="Gile G.H."/>
            <person name="Hirakawa Y."/>
            <person name="Hopkins J.F."/>
            <person name="Kuo A."/>
            <person name="Rensing S.A."/>
            <person name="Schmutz J."/>
            <person name="Symeonidi A."/>
            <person name="Elias M."/>
            <person name="Eveleigh R.J."/>
            <person name="Herman E.K."/>
            <person name="Klute M.J."/>
            <person name="Nakayama T."/>
            <person name="Obornik M."/>
            <person name="Reyes-Prieto A."/>
            <person name="Armbrust E.V."/>
            <person name="Aves S.J."/>
            <person name="Beiko R.G."/>
            <person name="Coutinho P."/>
            <person name="Dacks J.B."/>
            <person name="Durnford D.G."/>
            <person name="Fast N.M."/>
            <person name="Green B.R."/>
            <person name="Grisdale C.J."/>
            <person name="Hempel F."/>
            <person name="Henrissat B."/>
            <person name="Hoppner M.P."/>
            <person name="Ishida K."/>
            <person name="Kim E."/>
            <person name="Koreny L."/>
            <person name="Kroth P.G."/>
            <person name="Liu Y."/>
            <person name="Malik S.B."/>
            <person name="Maier U.G."/>
            <person name="McRose D."/>
            <person name="Mock T."/>
            <person name="Neilson J.A."/>
            <person name="Onodera N.T."/>
            <person name="Poole A.M."/>
            <person name="Pritham E.J."/>
            <person name="Richards T.A."/>
            <person name="Rocap G."/>
            <person name="Roy S.W."/>
            <person name="Sarai C."/>
            <person name="Schaack S."/>
            <person name="Shirato S."/>
            <person name="Slamovits C.H."/>
            <person name="Spencer D.F."/>
            <person name="Suzuki S."/>
            <person name="Worden A.Z."/>
            <person name="Zauner S."/>
            <person name="Barry K."/>
            <person name="Bell C."/>
            <person name="Bharti A.K."/>
            <person name="Crow J.A."/>
            <person name="Grimwood J."/>
            <person name="Kramer R."/>
            <person name="Lindquist E."/>
            <person name="Lucas S."/>
            <person name="Salamov A."/>
            <person name="McFadden G.I."/>
            <person name="Lane C.E."/>
            <person name="Keeling P.J."/>
            <person name="Gray M.W."/>
            <person name="Grigoriev I.V."/>
            <person name="Archibald J.M."/>
        </authorList>
    </citation>
    <scope>NUCLEOTIDE SEQUENCE</scope>
    <source>
        <strain evidence="3 5">CCMP2712</strain>
    </source>
</reference>
<evidence type="ECO:0000256" key="1">
    <source>
        <dbReference type="SAM" id="MobiDB-lite"/>
    </source>
</evidence>
<feature type="region of interest" description="Disordered" evidence="1">
    <location>
        <begin position="328"/>
        <end position="441"/>
    </location>
</feature>
<dbReference type="OrthoDB" id="45515at2759"/>
<dbReference type="GeneID" id="17292060"/>
<dbReference type="EnsemblProtists" id="EKX35357">
    <property type="protein sequence ID" value="EKX35357"/>
    <property type="gene ID" value="GUITHDRAFT_118481"/>
</dbReference>
<dbReference type="Gene3D" id="6.10.140.530">
    <property type="match status" value="1"/>
</dbReference>
<feature type="region of interest" description="Disordered" evidence="1">
    <location>
        <begin position="248"/>
        <end position="308"/>
    </location>
</feature>
<gene>
    <name evidence="3" type="ORF">GUITHDRAFT_118481</name>
</gene>
<dbReference type="KEGG" id="gtt:GUITHDRAFT_118481"/>
<feature type="region of interest" description="Disordered" evidence="1">
    <location>
        <begin position="818"/>
        <end position="877"/>
    </location>
</feature>
<evidence type="ECO:0000313" key="5">
    <source>
        <dbReference type="Proteomes" id="UP000011087"/>
    </source>
</evidence>
<dbReference type="InterPro" id="IPR005114">
    <property type="entry name" value="Helicase_assoc"/>
</dbReference>
<evidence type="ECO:0000313" key="3">
    <source>
        <dbReference type="EMBL" id="EKX35357.1"/>
    </source>
</evidence>
<evidence type="ECO:0000259" key="2">
    <source>
        <dbReference type="Pfam" id="PF03457"/>
    </source>
</evidence>
<accession>L1IH13</accession>
<dbReference type="HOGENOM" id="CLU_267011_0_0_1"/>
<feature type="compositionally biased region" description="Basic and acidic residues" evidence="1">
    <location>
        <begin position="818"/>
        <end position="838"/>
    </location>
</feature>
<organism evidence="3">
    <name type="scientific">Guillardia theta (strain CCMP2712)</name>
    <name type="common">Cryptophyte</name>
    <dbReference type="NCBI Taxonomy" id="905079"/>
    <lineage>
        <taxon>Eukaryota</taxon>
        <taxon>Cryptophyceae</taxon>
        <taxon>Pyrenomonadales</taxon>
        <taxon>Geminigeraceae</taxon>
        <taxon>Guillardia</taxon>
    </lineage>
</organism>
<dbReference type="PaxDb" id="55529-EKX35357"/>
<feature type="compositionally biased region" description="Basic and acidic residues" evidence="1">
    <location>
        <begin position="409"/>
        <end position="441"/>
    </location>
</feature>
<feature type="domain" description="Helicase-associated" evidence="2">
    <location>
        <begin position="632"/>
        <end position="693"/>
    </location>
</feature>
<proteinExistence type="predicted"/>
<dbReference type="AlphaFoldDB" id="L1IH13"/>
<dbReference type="Proteomes" id="UP000011087">
    <property type="component" value="Unassembled WGS sequence"/>
</dbReference>
<feature type="compositionally biased region" description="Acidic residues" evidence="1">
    <location>
        <begin position="390"/>
        <end position="404"/>
    </location>
</feature>
<dbReference type="RefSeq" id="XP_005822337.1">
    <property type="nucleotide sequence ID" value="XM_005822280.1"/>
</dbReference>
<feature type="compositionally biased region" description="Basic and acidic residues" evidence="1">
    <location>
        <begin position="279"/>
        <end position="308"/>
    </location>
</feature>